<comment type="caution">
    <text evidence="1">The sequence shown here is derived from an EMBL/GenBank/DDBJ whole genome shotgun (WGS) entry which is preliminary data.</text>
</comment>
<name>A0A146F8K7_ASPKA</name>
<organism evidence="1 2">
    <name type="scientific">Aspergillus kawachii</name>
    <name type="common">White koji mold</name>
    <name type="synonym">Aspergillus awamori var. kawachi</name>
    <dbReference type="NCBI Taxonomy" id="1069201"/>
    <lineage>
        <taxon>Eukaryota</taxon>
        <taxon>Fungi</taxon>
        <taxon>Dikarya</taxon>
        <taxon>Ascomycota</taxon>
        <taxon>Pezizomycotina</taxon>
        <taxon>Eurotiomycetes</taxon>
        <taxon>Eurotiomycetidae</taxon>
        <taxon>Eurotiales</taxon>
        <taxon>Aspergillaceae</taxon>
        <taxon>Aspergillus</taxon>
        <taxon>Aspergillus subgen. Circumdati</taxon>
    </lineage>
</organism>
<reference evidence="2" key="2">
    <citation type="submission" date="2016-02" db="EMBL/GenBank/DDBJ databases">
        <title>Genome sequencing of Aspergillus luchuensis NBRC 4314.</title>
        <authorList>
            <person name="Yamada O."/>
        </authorList>
    </citation>
    <scope>NUCLEOTIDE SEQUENCE [LARGE SCALE GENOMIC DNA]</scope>
    <source>
        <strain evidence="2">RIB 2604</strain>
    </source>
</reference>
<sequence>MAKDPIIIKPEVHEKADPDSFGQVELLISRFPTATKVDATKSAAATGIACIPRRGAYEGLQYRRIDRATGEELSPQIKGLDHDLGKLSRRLATNAVSDGVVLRTPRA</sequence>
<dbReference type="Proteomes" id="UP000075230">
    <property type="component" value="Unassembled WGS sequence"/>
</dbReference>
<protein>
    <submittedName>
        <fullName evidence="1">Peroxisomal targeting signal receptor</fullName>
    </submittedName>
</protein>
<reference evidence="1 2" key="1">
    <citation type="journal article" date="2016" name="DNA Res.">
        <title>Genome sequence of Aspergillus luchuensis NBRC 4314.</title>
        <authorList>
            <person name="Yamada O."/>
            <person name="Machida M."/>
            <person name="Hosoyama A."/>
            <person name="Goto M."/>
            <person name="Takahashi T."/>
            <person name="Futagami T."/>
            <person name="Yamagata Y."/>
            <person name="Takeuchi M."/>
            <person name="Kobayashi T."/>
            <person name="Koike H."/>
            <person name="Abe K."/>
            <person name="Asai K."/>
            <person name="Arita M."/>
            <person name="Fujita N."/>
            <person name="Fukuda K."/>
            <person name="Higa K."/>
            <person name="Horikawa H."/>
            <person name="Ishikawa T."/>
            <person name="Jinno K."/>
            <person name="Kato Y."/>
            <person name="Kirimura K."/>
            <person name="Mizutani O."/>
            <person name="Nakasone K."/>
            <person name="Sano M."/>
            <person name="Shiraishi Y."/>
            <person name="Tsukahara M."/>
            <person name="Gomi K."/>
        </authorList>
    </citation>
    <scope>NUCLEOTIDE SEQUENCE [LARGE SCALE GENOMIC DNA]</scope>
    <source>
        <strain evidence="1 2">RIB 2604</strain>
    </source>
</reference>
<accession>A0A146F8K7</accession>
<proteinExistence type="predicted"/>
<evidence type="ECO:0000313" key="1">
    <source>
        <dbReference type="EMBL" id="GAT21963.1"/>
    </source>
</evidence>
<dbReference type="AlphaFoldDB" id="A0A146F8K7"/>
<keyword evidence="1" id="KW-0675">Receptor</keyword>
<dbReference type="EMBL" id="BCWF01000014">
    <property type="protein sequence ID" value="GAT21963.1"/>
    <property type="molecule type" value="Genomic_DNA"/>
</dbReference>
<gene>
    <name evidence="1" type="ORF">RIB2604_01400540</name>
</gene>
<evidence type="ECO:0000313" key="2">
    <source>
        <dbReference type="Proteomes" id="UP000075230"/>
    </source>
</evidence>